<keyword evidence="2" id="KW-1185">Reference proteome</keyword>
<dbReference type="Gramene" id="OB02G27510.1">
    <property type="protein sequence ID" value="OB02G27510.1"/>
    <property type="gene ID" value="OB02G27510"/>
</dbReference>
<reference evidence="1" key="1">
    <citation type="submission" date="2013-04" db="UniProtKB">
        <authorList>
            <consortium name="EnsemblPlants"/>
        </authorList>
    </citation>
    <scope>IDENTIFICATION</scope>
</reference>
<dbReference type="Proteomes" id="UP000006038">
    <property type="component" value="Unassembled WGS sequence"/>
</dbReference>
<accession>J3LDN4</accession>
<organism evidence="1">
    <name type="scientific">Oryza brachyantha</name>
    <name type="common">malo sina</name>
    <dbReference type="NCBI Taxonomy" id="4533"/>
    <lineage>
        <taxon>Eukaryota</taxon>
        <taxon>Viridiplantae</taxon>
        <taxon>Streptophyta</taxon>
        <taxon>Embryophyta</taxon>
        <taxon>Tracheophyta</taxon>
        <taxon>Spermatophyta</taxon>
        <taxon>Magnoliopsida</taxon>
        <taxon>Liliopsida</taxon>
        <taxon>Poales</taxon>
        <taxon>Poaceae</taxon>
        <taxon>BOP clade</taxon>
        <taxon>Oryzoideae</taxon>
        <taxon>Oryzeae</taxon>
        <taxon>Oryzinae</taxon>
        <taxon>Oryza</taxon>
    </lineage>
</organism>
<sequence length="50" mass="6110">MCAEYEYTNSSFIYRHNRFEDIQRHAWVVVNTIFYSISFYCTELFGNTNK</sequence>
<dbReference type="HOGENOM" id="CLU_3127504_0_0_1"/>
<evidence type="ECO:0000313" key="1">
    <source>
        <dbReference type="EnsemblPlants" id="OB02G27510.1"/>
    </source>
</evidence>
<name>J3LDN4_ORYBR</name>
<evidence type="ECO:0000313" key="2">
    <source>
        <dbReference type="Proteomes" id="UP000006038"/>
    </source>
</evidence>
<protein>
    <submittedName>
        <fullName evidence="1">Uncharacterized protein</fullName>
    </submittedName>
</protein>
<dbReference type="EnsemblPlants" id="OB02G27510.1">
    <property type="protein sequence ID" value="OB02G27510.1"/>
    <property type="gene ID" value="OB02G27510"/>
</dbReference>
<proteinExistence type="predicted"/>
<dbReference type="AlphaFoldDB" id="J3LDN4"/>